<dbReference type="InterPro" id="IPR049730">
    <property type="entry name" value="SNF2/RAD54-like_C"/>
</dbReference>
<dbReference type="Pfam" id="PF00271">
    <property type="entry name" value="Helicase_C"/>
    <property type="match status" value="1"/>
</dbReference>
<dbReference type="Gene3D" id="3.40.50.10810">
    <property type="entry name" value="Tandem AAA-ATPase domain"/>
    <property type="match status" value="1"/>
</dbReference>
<dbReference type="InterPro" id="IPR007527">
    <property type="entry name" value="Znf_SWIM"/>
</dbReference>
<gene>
    <name evidence="6" type="ORF">SAMN02745163_02439</name>
</gene>
<evidence type="ECO:0000313" key="6">
    <source>
        <dbReference type="EMBL" id="SHJ72701.1"/>
    </source>
</evidence>
<dbReference type="InterPro" id="IPR000330">
    <property type="entry name" value="SNF2_N"/>
</dbReference>
<keyword evidence="2" id="KW-0863">Zinc-finger</keyword>
<dbReference type="InterPro" id="IPR001650">
    <property type="entry name" value="Helicase_C-like"/>
</dbReference>
<dbReference type="Pfam" id="PF08455">
    <property type="entry name" value="SNF2_assoc"/>
    <property type="match status" value="1"/>
</dbReference>
<keyword evidence="6" id="KW-0067">ATP-binding</keyword>
<dbReference type="PROSITE" id="PS50966">
    <property type="entry name" value="ZF_SWIM"/>
    <property type="match status" value="1"/>
</dbReference>
<dbReference type="GO" id="GO:0016787">
    <property type="term" value="F:hydrolase activity"/>
    <property type="evidence" value="ECO:0007669"/>
    <property type="project" value="UniProtKB-KW"/>
</dbReference>
<sequence length="1091" mass="126517">MEIFTEKSIKKCTGTVMLKRGESLYDYGSVSDLSKIQTSSDIEKITATVYEGRDKKFGNNIEMELDFKSGNINYFKCDCVDFINLKGKKACKHIVAAFLTYLKPKSNNEEKVSYTPKNNEGVEDLEAGLDSDKNTNNIKEIKENEKEVIRIKNNFIINNLGKDIYISLELEENRSYKVDNILDFLNSYKYKNYSVSCEDGFVYSPEIFEFKERDTKILDIISSNLGKRSTLNDSELKLELDEFNEIIKLLKDKHFKIHYNGGTYKRAKLLQEDIPLEFIINKDFKGVFMLNHIDEIPLDLLDEGKYYFYKGDIYEPSQNQIELYKPLHKMFSEQKKSIITLTESTKYIENSFIPRLKDISAKVLVNDNKDSIKKELNAIKENEYFKTFIHLEKKLTGLAVNLKFLYDDVEFDIFSSDKFKKAELIKNRQIAKERPIINVIKNMGFEMTRNYFLMEDEDSIMEFMLYYFNSLSKFATVTYGEEVENLKLYNPSEYNVNIGITERGMLEFSFDIEGVNRWEYKDIFHAMENNETYYRTEKGKFIYLRDGGLISVNRLIKYMDTESSFERDRYLVSSRHNAFYVEQYLKENEMFYVKKNAEYRRLIDALDNSESKEVILPEKLEKTLRSYQKVGVKWIKALATMGFGGILADEMGLGKTLQAIAFIVSEMENIKKSNKPAIVIAPTSLIYNWEGEIKKFAPELKTLVIYGAKRERDEVVKAITDYDIVITSYAVIRNDISNFQNIEFSYCFIDEAQQIKNPRSLNTRAVKKINAYSRFALTGTPMENSLVELWSIFDFIMPSYLLSQKRFNAKYEEPIVIGRNKEVLGDLKKHITPFMMRRLKKDVLKDLPEKIESTILVDMTEEQKLAYANFVNKAKNNLSVLASSDGIKNRKIHILSAMTGLRQICSCPSVMLENYSASSGKLEVLDNILDECISNGHRILIFSQFIGVLNEIANLLKNKDIDYMYLDGSTKSKERYRLVEEFNEGRGEVFLLSLKAGGFGLNLTGADTVIHFDPWWNPAVEEQATDRVHRIGQKSNVEVIKLVAKGTIEEKILQLQNKKKEIIEDVISKNDSQDLIISNLTEEELEDLFTY</sequence>
<organism evidence="6 7">
    <name type="scientific">Clostridium cavendishii DSM 21758</name>
    <dbReference type="NCBI Taxonomy" id="1121302"/>
    <lineage>
        <taxon>Bacteria</taxon>
        <taxon>Bacillati</taxon>
        <taxon>Bacillota</taxon>
        <taxon>Clostridia</taxon>
        <taxon>Eubacteriales</taxon>
        <taxon>Clostridiaceae</taxon>
        <taxon>Clostridium</taxon>
    </lineage>
</organism>
<feature type="domain" description="SWIM-type" evidence="3">
    <location>
        <begin position="61"/>
        <end position="102"/>
    </location>
</feature>
<dbReference type="PROSITE" id="PS51194">
    <property type="entry name" value="HELICASE_CTER"/>
    <property type="match status" value="1"/>
</dbReference>
<evidence type="ECO:0000259" key="3">
    <source>
        <dbReference type="PROSITE" id="PS50966"/>
    </source>
</evidence>
<feature type="domain" description="Helicase C-terminal" evidence="5">
    <location>
        <begin position="924"/>
        <end position="1081"/>
    </location>
</feature>
<dbReference type="Proteomes" id="UP000184310">
    <property type="component" value="Unassembled WGS sequence"/>
</dbReference>
<dbReference type="SUPFAM" id="SSF52540">
    <property type="entry name" value="P-loop containing nucleoside triphosphate hydrolases"/>
    <property type="match status" value="2"/>
</dbReference>
<dbReference type="Gene3D" id="3.40.50.300">
    <property type="entry name" value="P-loop containing nucleotide triphosphate hydrolases"/>
    <property type="match status" value="1"/>
</dbReference>
<evidence type="ECO:0000259" key="4">
    <source>
        <dbReference type="PROSITE" id="PS51192"/>
    </source>
</evidence>
<dbReference type="PANTHER" id="PTHR10799">
    <property type="entry name" value="SNF2/RAD54 HELICASE FAMILY"/>
    <property type="match status" value="1"/>
</dbReference>
<dbReference type="GO" id="GO:0008270">
    <property type="term" value="F:zinc ion binding"/>
    <property type="evidence" value="ECO:0007669"/>
    <property type="project" value="UniProtKB-KW"/>
</dbReference>
<evidence type="ECO:0000313" key="7">
    <source>
        <dbReference type="Proteomes" id="UP000184310"/>
    </source>
</evidence>
<protein>
    <submittedName>
        <fullName evidence="6">Superfamily II DNA or RNA helicase, SNF2 family</fullName>
    </submittedName>
</protein>
<evidence type="ECO:0000256" key="1">
    <source>
        <dbReference type="ARBA" id="ARBA00022801"/>
    </source>
</evidence>
<dbReference type="STRING" id="1121302.SAMN02745163_02439"/>
<keyword evidence="1" id="KW-0378">Hydrolase</keyword>
<dbReference type="SMART" id="SM00487">
    <property type="entry name" value="DEXDc"/>
    <property type="match status" value="1"/>
</dbReference>
<dbReference type="RefSeq" id="WP_072987827.1">
    <property type="nucleotide sequence ID" value="NZ_FQZB01000010.1"/>
</dbReference>
<name>A0A1M6LNA8_9CLOT</name>
<dbReference type="FunFam" id="3.40.50.10810:FF:000054">
    <property type="entry name" value="Helicase, Snf2 family"/>
    <property type="match status" value="1"/>
</dbReference>
<dbReference type="GO" id="GO:0005524">
    <property type="term" value="F:ATP binding"/>
    <property type="evidence" value="ECO:0007669"/>
    <property type="project" value="InterPro"/>
</dbReference>
<dbReference type="PROSITE" id="PS51192">
    <property type="entry name" value="HELICASE_ATP_BIND_1"/>
    <property type="match status" value="1"/>
</dbReference>
<dbReference type="SMART" id="SM00490">
    <property type="entry name" value="HELICc"/>
    <property type="match status" value="1"/>
</dbReference>
<evidence type="ECO:0000256" key="2">
    <source>
        <dbReference type="PROSITE-ProRule" id="PRU00325"/>
    </source>
</evidence>
<keyword evidence="2" id="KW-0479">Metal-binding</keyword>
<keyword evidence="6" id="KW-0547">Nucleotide-binding</keyword>
<evidence type="ECO:0000259" key="5">
    <source>
        <dbReference type="PROSITE" id="PS51194"/>
    </source>
</evidence>
<accession>A0A1M6LNA8</accession>
<dbReference type="InterPro" id="IPR013663">
    <property type="entry name" value="Helicase_SWF/SNF/SWI_bac"/>
</dbReference>
<dbReference type="EMBL" id="FQZB01000010">
    <property type="protein sequence ID" value="SHJ72701.1"/>
    <property type="molecule type" value="Genomic_DNA"/>
</dbReference>
<dbReference type="InterPro" id="IPR014001">
    <property type="entry name" value="Helicase_ATP-bd"/>
</dbReference>
<keyword evidence="2" id="KW-0862">Zinc</keyword>
<dbReference type="OrthoDB" id="9760715at2"/>
<dbReference type="InterPro" id="IPR027417">
    <property type="entry name" value="P-loop_NTPase"/>
</dbReference>
<reference evidence="6 7" key="1">
    <citation type="submission" date="2016-11" db="EMBL/GenBank/DDBJ databases">
        <authorList>
            <person name="Jaros S."/>
            <person name="Januszkiewicz K."/>
            <person name="Wedrychowicz H."/>
        </authorList>
    </citation>
    <scope>NUCLEOTIDE SEQUENCE [LARGE SCALE GENOMIC DNA]</scope>
    <source>
        <strain evidence="6 7">DSM 21758</strain>
    </source>
</reference>
<dbReference type="GO" id="GO:0004386">
    <property type="term" value="F:helicase activity"/>
    <property type="evidence" value="ECO:0007669"/>
    <property type="project" value="UniProtKB-KW"/>
</dbReference>
<dbReference type="CDD" id="cd18793">
    <property type="entry name" value="SF2_C_SNF"/>
    <property type="match status" value="1"/>
</dbReference>
<dbReference type="CDD" id="cd18012">
    <property type="entry name" value="DEXQc_arch_SWI2_SNF2"/>
    <property type="match status" value="1"/>
</dbReference>
<dbReference type="InterPro" id="IPR038718">
    <property type="entry name" value="SNF2-like_sf"/>
</dbReference>
<dbReference type="AlphaFoldDB" id="A0A1M6LNA8"/>
<dbReference type="Pfam" id="PF00176">
    <property type="entry name" value="SNF2-rel_dom"/>
    <property type="match status" value="1"/>
</dbReference>
<feature type="domain" description="Helicase ATP-binding" evidence="4">
    <location>
        <begin position="636"/>
        <end position="799"/>
    </location>
</feature>
<keyword evidence="7" id="KW-1185">Reference proteome</keyword>
<proteinExistence type="predicted"/>
<dbReference type="FunFam" id="3.40.50.300:FF:000533">
    <property type="entry name" value="Helicase, Snf2 family"/>
    <property type="match status" value="1"/>
</dbReference>
<keyword evidence="6" id="KW-0347">Helicase</keyword>